<evidence type="ECO:0000313" key="11">
    <source>
        <dbReference type="Proteomes" id="UP001642540"/>
    </source>
</evidence>
<evidence type="ECO:0008006" key="12">
    <source>
        <dbReference type="Google" id="ProtNLM"/>
    </source>
</evidence>
<evidence type="ECO:0000259" key="8">
    <source>
        <dbReference type="SMART" id="SM01367"/>
    </source>
</evidence>
<evidence type="ECO:0000256" key="5">
    <source>
        <dbReference type="ARBA" id="ARBA00023163"/>
    </source>
</evidence>
<dbReference type="Pfam" id="PF01858">
    <property type="entry name" value="RB_A"/>
    <property type="match status" value="1"/>
</dbReference>
<dbReference type="Pfam" id="PF01857">
    <property type="entry name" value="RB_B"/>
    <property type="match status" value="1"/>
</dbReference>
<reference evidence="10 11" key="1">
    <citation type="submission" date="2024-08" db="EMBL/GenBank/DDBJ databases">
        <authorList>
            <person name="Cucini C."/>
            <person name="Frati F."/>
        </authorList>
    </citation>
    <scope>NUCLEOTIDE SEQUENCE [LARGE SCALE GENOMIC DNA]</scope>
</reference>
<comment type="similarity">
    <text evidence="2">Belongs to the retinoblastoma protein (RB) family.</text>
</comment>
<feature type="domain" description="Retinoblastoma-associated protein N-terminal" evidence="8">
    <location>
        <begin position="80"/>
        <end position="222"/>
    </location>
</feature>
<evidence type="ECO:0000256" key="7">
    <source>
        <dbReference type="ARBA" id="ARBA00023306"/>
    </source>
</evidence>
<dbReference type="EMBL" id="CAXLJM020000020">
    <property type="protein sequence ID" value="CAL8086784.1"/>
    <property type="molecule type" value="Genomic_DNA"/>
</dbReference>
<dbReference type="PANTHER" id="PTHR13742">
    <property type="entry name" value="RETINOBLASTOMA-ASSOCIATED PROTEIN RB -RELATED"/>
    <property type="match status" value="1"/>
</dbReference>
<dbReference type="SMART" id="SM01368">
    <property type="entry name" value="RB_A"/>
    <property type="match status" value="1"/>
</dbReference>
<comment type="subcellular location">
    <subcellularLocation>
        <location evidence="1">Nucleus</location>
    </subcellularLocation>
</comment>
<dbReference type="InterPro" id="IPR002719">
    <property type="entry name" value="RB_B"/>
</dbReference>
<dbReference type="PANTHER" id="PTHR13742:SF17">
    <property type="entry name" value="RE32990P-RELATED"/>
    <property type="match status" value="1"/>
</dbReference>
<gene>
    <name evidence="10" type="ORF">ODALV1_LOCUS6541</name>
</gene>
<evidence type="ECO:0000313" key="10">
    <source>
        <dbReference type="EMBL" id="CAL8086784.1"/>
    </source>
</evidence>
<dbReference type="Gene3D" id="1.10.472.140">
    <property type="match status" value="1"/>
</dbReference>
<evidence type="ECO:0000256" key="4">
    <source>
        <dbReference type="ARBA" id="ARBA00023015"/>
    </source>
</evidence>
<dbReference type="Pfam" id="PF11934">
    <property type="entry name" value="DUF3452"/>
    <property type="match status" value="1"/>
</dbReference>
<dbReference type="InterPro" id="IPR002720">
    <property type="entry name" value="RB_A"/>
</dbReference>
<dbReference type="InterPro" id="IPR024599">
    <property type="entry name" value="RB_N"/>
</dbReference>
<keyword evidence="5" id="KW-0804">Transcription</keyword>
<evidence type="ECO:0000256" key="6">
    <source>
        <dbReference type="ARBA" id="ARBA00023242"/>
    </source>
</evidence>
<comment type="caution">
    <text evidence="10">The sequence shown here is derived from an EMBL/GenBank/DDBJ whole genome shotgun (WGS) entry which is preliminary data.</text>
</comment>
<keyword evidence="7" id="KW-0131">Cell cycle</keyword>
<keyword evidence="3" id="KW-0678">Repressor</keyword>
<dbReference type="SMART" id="SM01367">
    <property type="entry name" value="DUF3452"/>
    <property type="match status" value="1"/>
</dbReference>
<dbReference type="SUPFAM" id="SSF47954">
    <property type="entry name" value="Cyclin-like"/>
    <property type="match status" value="2"/>
</dbReference>
<dbReference type="InterPro" id="IPR028309">
    <property type="entry name" value="RB_fam"/>
</dbReference>
<dbReference type="Proteomes" id="UP001642540">
    <property type="component" value="Unassembled WGS sequence"/>
</dbReference>
<organism evidence="10 11">
    <name type="scientific">Orchesella dallaii</name>
    <dbReference type="NCBI Taxonomy" id="48710"/>
    <lineage>
        <taxon>Eukaryota</taxon>
        <taxon>Metazoa</taxon>
        <taxon>Ecdysozoa</taxon>
        <taxon>Arthropoda</taxon>
        <taxon>Hexapoda</taxon>
        <taxon>Collembola</taxon>
        <taxon>Entomobryomorpha</taxon>
        <taxon>Entomobryoidea</taxon>
        <taxon>Orchesellidae</taxon>
        <taxon>Orchesellinae</taxon>
        <taxon>Orchesella</taxon>
    </lineage>
</organism>
<protein>
    <recommendedName>
        <fullName evidence="12">Retinoblastoma-like protein 1</fullName>
    </recommendedName>
</protein>
<evidence type="ECO:0000259" key="9">
    <source>
        <dbReference type="SMART" id="SM01368"/>
    </source>
</evidence>
<dbReference type="InterPro" id="IPR036915">
    <property type="entry name" value="Cyclin-like_sf"/>
</dbReference>
<keyword evidence="11" id="KW-1185">Reference proteome</keyword>
<accession>A0ABP1Q8U2</accession>
<feature type="domain" description="Retinoblastoma-associated protein A-box" evidence="9">
    <location>
        <begin position="396"/>
        <end position="591"/>
    </location>
</feature>
<evidence type="ECO:0000256" key="1">
    <source>
        <dbReference type="ARBA" id="ARBA00004123"/>
    </source>
</evidence>
<name>A0ABP1Q8U2_9HEXA</name>
<evidence type="ECO:0000256" key="2">
    <source>
        <dbReference type="ARBA" id="ARBA00009475"/>
    </source>
</evidence>
<evidence type="ECO:0000256" key="3">
    <source>
        <dbReference type="ARBA" id="ARBA00022491"/>
    </source>
</evidence>
<dbReference type="Gene3D" id="1.10.472.10">
    <property type="entry name" value="Cyclin-like"/>
    <property type="match status" value="3"/>
</dbReference>
<sequence length="919" mass="104800">MSIAEGVTITEGEIIVLPEIHHIVDEAYERFQELCADLNLDAITKDNTWRTFVNVKQKFTLEGDPAHWLCCAIYVACRQACIPSVGSPSTFHGNYVNLTRLLRTSRLSLVDFFDKSRKWADMTDLNQEFRSKIERLERNFAVTTVIFKKFEPIFSGIFKDFSRMELDEYRANRKKLSPRSAADLFEFCWGLFLCVKSSLRISDDLVNSYHLLLASTDLVFFNVAHANRKSLLTPKFQEMADMAGIVDFRLIGSDPACIINVLCDLYDGISVEAKTIKEYWLKPKIRNMIDQGLLRGDPDTLTGLIDEDAFESNSKRLEKEYEEYVLTEGDFDERMYLSVERQADFGMDTQDDFLKTFDKQALFKTCPPLNELRHIMPATPLTGKKYLGDKDDPLGSPVSSATQTVSRLQALLSGRKAEASQNLRDIVANFPKNPIPTMEERLKNLSELFCVRFACTKGEKQPGMHTEFAYYRSQLAQTLFYRLLESILAAENKQRSDKSELSDVMMDESFQISLFACALEIVLFSYSSPKRFPWILDVFDLPGYSFFKVIEIVVRAEENLSRDVVKHLSQVEEKVLEELAWTEDSPLWVALSQRNEPIPSCEEVFLPSQMEKSADAQNPENQPKRYAVIKTPQGEKCVPVAVGGSNQSTLIIQDKNSSQILGVVLPSKHGDKPKRGSSTALFFRKFYHLAFVRLQDLCKNLTVEDEVLRKIWTCLQQSIVNFVVDLMKGRHLDQIIMCCVYVISKVVGNEKSFTEIMRCYRLQPQSASKVYRNVFLGNGEKGDLIKFYNTIFIVCIQKHALKFNTRSEEGEVPLSPVPHLKATPMSPCRKVATKHSVFLRPLKGANKSPSPSKQLRYSFARSPSTNLRAINTMVQLAEKPKAAKRILGEDGTETDMESVVPNKFVKRLQEFIDDRQTMQ</sequence>
<keyword evidence="4" id="KW-0805">Transcription regulation</keyword>
<keyword evidence="6" id="KW-0539">Nucleus</keyword>
<proteinExistence type="inferred from homology"/>